<dbReference type="AlphaFoldDB" id="A0AAU7DKP9"/>
<accession>A0AAU7DKP9</accession>
<sequence length="152" mass="16597">MSRKTVRPSFDQILEILRTHGFAVSPLAGVSNSQLVSKHGAAAVVVPARAGESSPAAFVEHPGILVRGEVARLLDRGYQKFIKTSQYELPATAAQLHAIHAFSEELTQLTGGISLYNESLGTTSDVYQYDRLRGREDEPSAPKRPWELSEGH</sequence>
<dbReference type="RefSeq" id="WP_348263145.1">
    <property type="nucleotide sequence ID" value="NZ_CP121196.1"/>
</dbReference>
<protein>
    <submittedName>
        <fullName evidence="2">Uncharacterized protein</fullName>
    </submittedName>
</protein>
<evidence type="ECO:0000313" key="2">
    <source>
        <dbReference type="EMBL" id="XBH17919.1"/>
    </source>
</evidence>
<name>A0AAU7DKP9_9BACT</name>
<gene>
    <name evidence="2" type="ORF">P8935_00985</name>
</gene>
<dbReference type="EMBL" id="CP121196">
    <property type="protein sequence ID" value="XBH17919.1"/>
    <property type="molecule type" value="Genomic_DNA"/>
</dbReference>
<reference evidence="2" key="1">
    <citation type="submission" date="2023-03" db="EMBL/GenBank/DDBJ databases">
        <title>Edaphobacter sp.</title>
        <authorList>
            <person name="Huber K.J."/>
            <person name="Papendorf J."/>
            <person name="Pilke C."/>
            <person name="Bunk B."/>
            <person name="Sproeer C."/>
            <person name="Pester M."/>
        </authorList>
    </citation>
    <scope>NUCLEOTIDE SEQUENCE</scope>
    <source>
        <strain evidence="2">DSM 110680</strain>
    </source>
</reference>
<proteinExistence type="predicted"/>
<feature type="region of interest" description="Disordered" evidence="1">
    <location>
        <begin position="133"/>
        <end position="152"/>
    </location>
</feature>
<evidence type="ECO:0000256" key="1">
    <source>
        <dbReference type="SAM" id="MobiDB-lite"/>
    </source>
</evidence>
<organism evidence="2">
    <name type="scientific">Telmatobacter sp. DSM 110680</name>
    <dbReference type="NCBI Taxonomy" id="3036704"/>
    <lineage>
        <taxon>Bacteria</taxon>
        <taxon>Pseudomonadati</taxon>
        <taxon>Acidobacteriota</taxon>
        <taxon>Terriglobia</taxon>
        <taxon>Terriglobales</taxon>
        <taxon>Acidobacteriaceae</taxon>
        <taxon>Telmatobacter</taxon>
    </lineage>
</organism>